<organism evidence="3 4">
    <name type="scientific">Edaphobacter aggregans</name>
    <dbReference type="NCBI Taxonomy" id="570835"/>
    <lineage>
        <taxon>Bacteria</taxon>
        <taxon>Pseudomonadati</taxon>
        <taxon>Acidobacteriota</taxon>
        <taxon>Terriglobia</taxon>
        <taxon>Terriglobales</taxon>
        <taxon>Acidobacteriaceae</taxon>
        <taxon>Edaphobacter</taxon>
    </lineage>
</organism>
<dbReference type="AlphaFoldDB" id="A0A428MQC8"/>
<protein>
    <submittedName>
        <fullName evidence="3">Uncharacterized protein</fullName>
    </submittedName>
</protein>
<evidence type="ECO:0000313" key="2">
    <source>
        <dbReference type="EMBL" id="RSL18719.1"/>
    </source>
</evidence>
<accession>A0A428MQC8</accession>
<proteinExistence type="predicted"/>
<name>A0A428MQC8_9BACT</name>
<dbReference type="EMBL" id="RSDW01000001">
    <property type="protein sequence ID" value="RSL18923.1"/>
    <property type="molecule type" value="Genomic_DNA"/>
</dbReference>
<evidence type="ECO:0000313" key="3">
    <source>
        <dbReference type="EMBL" id="RSL18923.1"/>
    </source>
</evidence>
<keyword evidence="4" id="KW-1185">Reference proteome</keyword>
<evidence type="ECO:0000256" key="1">
    <source>
        <dbReference type="SAM" id="MobiDB-lite"/>
    </source>
</evidence>
<sequence>MPNLLEKTGKVVFLRAHDLGTGFGPPNDQLDVEAVFCLNAISDGAYGFQLRNDNNLPARQAMFSLLRDGFVNNLPVTADYNIDPGKKNGVAIRIALTRPQTSAQLPEASAEGSGTGKVRPAPGPGNQPNTAPSAPGNRRKSHKDK</sequence>
<gene>
    <name evidence="2" type="ORF">EDE15_4318</name>
    <name evidence="3" type="ORF">EDE15_4533</name>
</gene>
<dbReference type="OrthoDB" id="8198236at2"/>
<reference evidence="3 4" key="1">
    <citation type="submission" date="2018-12" db="EMBL/GenBank/DDBJ databases">
        <title>Sequencing of bacterial isolates from soil warming experiment in Harvard Forest, Massachusetts, USA.</title>
        <authorList>
            <person name="Deangelis K."/>
        </authorList>
    </citation>
    <scope>NUCLEOTIDE SEQUENCE [LARGE SCALE GENOMIC DNA]</scope>
    <source>
        <strain evidence="3 4">EB153</strain>
    </source>
</reference>
<evidence type="ECO:0000313" key="4">
    <source>
        <dbReference type="Proteomes" id="UP000269669"/>
    </source>
</evidence>
<dbReference type="Proteomes" id="UP000269669">
    <property type="component" value="Unassembled WGS sequence"/>
</dbReference>
<dbReference type="EMBL" id="RSDW01000001">
    <property type="protein sequence ID" value="RSL18719.1"/>
    <property type="molecule type" value="Genomic_DNA"/>
</dbReference>
<comment type="caution">
    <text evidence="3">The sequence shown here is derived from an EMBL/GenBank/DDBJ whole genome shotgun (WGS) entry which is preliminary data.</text>
</comment>
<feature type="region of interest" description="Disordered" evidence="1">
    <location>
        <begin position="97"/>
        <end position="145"/>
    </location>
</feature>
<dbReference type="RefSeq" id="WP_125487037.1">
    <property type="nucleotide sequence ID" value="NZ_RSDW01000001.1"/>
</dbReference>